<keyword evidence="5 17" id="KW-0812">Transmembrane</keyword>
<dbReference type="GO" id="GO:0005774">
    <property type="term" value="C:vacuolar membrane"/>
    <property type="evidence" value="ECO:0007669"/>
    <property type="project" value="UniProtKB-SubCell"/>
</dbReference>
<dbReference type="GO" id="GO:0005886">
    <property type="term" value="C:plasma membrane"/>
    <property type="evidence" value="ECO:0007669"/>
    <property type="project" value="TreeGrafter"/>
</dbReference>
<evidence type="ECO:0000256" key="18">
    <source>
        <dbReference type="SAM" id="MobiDB-lite"/>
    </source>
</evidence>
<feature type="domain" description="Cation-transporting P-type ATPase N-terminal" evidence="21">
    <location>
        <begin position="307"/>
        <end position="351"/>
    </location>
</feature>
<dbReference type="FunFam" id="2.70.150.10:FF:000028">
    <property type="entry name" value="Calcium-transporting ATPase"/>
    <property type="match status" value="1"/>
</dbReference>
<feature type="compositionally biased region" description="Basic and acidic residues" evidence="18">
    <location>
        <begin position="683"/>
        <end position="697"/>
    </location>
</feature>
<dbReference type="SFLD" id="SFLDS00003">
    <property type="entry name" value="Haloacid_Dehalogenase"/>
    <property type="match status" value="1"/>
</dbReference>
<evidence type="ECO:0000256" key="6">
    <source>
        <dbReference type="ARBA" id="ARBA00022723"/>
    </source>
</evidence>
<comment type="function">
    <text evidence="17">Catalyzes the hydrolysis of ATP coupled with the transport of calcium.</text>
</comment>
<feature type="transmembrane region" description="Helical" evidence="17">
    <location>
        <begin position="1136"/>
        <end position="1156"/>
    </location>
</feature>
<dbReference type="SUPFAM" id="SSF81665">
    <property type="entry name" value="Calcium ATPase, transmembrane domain M"/>
    <property type="match status" value="1"/>
</dbReference>
<feature type="compositionally biased region" description="Low complexity" evidence="18">
    <location>
        <begin position="98"/>
        <end position="111"/>
    </location>
</feature>
<dbReference type="GO" id="GO:0005524">
    <property type="term" value="F:ATP binding"/>
    <property type="evidence" value="ECO:0007669"/>
    <property type="project" value="UniProtKB-KW"/>
</dbReference>
<evidence type="ECO:0000259" key="21">
    <source>
        <dbReference type="Pfam" id="PF00690"/>
    </source>
</evidence>
<keyword evidence="11" id="KW-1278">Translocase</keyword>
<proteinExistence type="inferred from homology"/>
<feature type="domain" description="P-type ATPase A" evidence="19">
    <location>
        <begin position="410"/>
        <end position="528"/>
    </location>
</feature>
<feature type="transmembrane region" description="Helical" evidence="17">
    <location>
        <begin position="550"/>
        <end position="572"/>
    </location>
</feature>
<dbReference type="InParanoid" id="A0A409VTR7"/>
<feature type="region of interest" description="Disordered" evidence="18">
    <location>
        <begin position="254"/>
        <end position="276"/>
    </location>
</feature>
<keyword evidence="2 17" id="KW-0813">Transport</keyword>
<keyword evidence="10" id="KW-0460">Magnesium</keyword>
<keyword evidence="14 17" id="KW-0472">Membrane</keyword>
<keyword evidence="8 17" id="KW-0106">Calcium</keyword>
<keyword evidence="13 17" id="KW-0406">Ion transport</keyword>
<evidence type="ECO:0000256" key="3">
    <source>
        <dbReference type="ARBA" id="ARBA00022554"/>
    </source>
</evidence>
<evidence type="ECO:0000259" key="19">
    <source>
        <dbReference type="Pfam" id="PF00122"/>
    </source>
</evidence>
<reference evidence="22 23" key="1">
    <citation type="journal article" date="2018" name="Evol. Lett.">
        <title>Horizontal gene cluster transfer increased hallucinogenic mushroom diversity.</title>
        <authorList>
            <person name="Reynolds H.T."/>
            <person name="Vijayakumar V."/>
            <person name="Gluck-Thaler E."/>
            <person name="Korotkin H.B."/>
            <person name="Matheny P.B."/>
            <person name="Slot J.C."/>
        </authorList>
    </citation>
    <scope>NUCLEOTIDE SEQUENCE [LARGE SCALE GENOMIC DNA]</scope>
    <source>
        <strain evidence="22 23">SRW20</strain>
    </source>
</reference>
<feature type="transmembrane region" description="Helical" evidence="17">
    <location>
        <begin position="1211"/>
        <end position="1234"/>
    </location>
</feature>
<evidence type="ECO:0000313" key="23">
    <source>
        <dbReference type="Proteomes" id="UP000284706"/>
    </source>
</evidence>
<dbReference type="EMBL" id="NHYE01005565">
    <property type="protein sequence ID" value="PPQ69690.1"/>
    <property type="molecule type" value="Genomic_DNA"/>
</dbReference>
<dbReference type="InterPro" id="IPR008250">
    <property type="entry name" value="ATPase_P-typ_transduc_dom_A_sf"/>
</dbReference>
<dbReference type="FunFam" id="1.20.1110.10:FF:000039">
    <property type="entry name" value="Calcium-transporting ATPase"/>
    <property type="match status" value="1"/>
</dbReference>
<sequence length="1409" mass="153877">MAGRDDMDRSVSIPSINITIEVPPNSSNPHVPSSIPSPSSGLLSPHSPNVHGPLSPAPSDISESSSVPPSPTLSTYSDNAHFPSSLQLRENRPEEKSGLSSLGLLDPTGLSSHRRKGSIATSATDVESDLRQVPSTTTSVTHVDYYASSVSDSHVPDETDEKKRPDETQQPEKDRHVVVRTDEPQTPAYDGELPQDEGIDPAPFHFKPYQLAYMLDPKNVDILTSLGGIDGMLRGLGVQAEYGLPTKDVSLEKEGKGAGLGASHRHESLDKRKPSTEVKGNLPEIVLTEPNGKLAPPVTDEDVYGATLEDRRRVFGENILPTRVSKTLLQLMWLALKDKVLILLSIAAVVSLALGFFQDFGTPRPPGEPPVDWVEGVAIMIAIAIVVVVGSVNDWQKERQFKALNERKEERGVKVIRDGFERVVDIKEVVVGDIALLEPGEVVPCDGIFISGHNVKCDESSATGESDTFKKVSYHEFIELRRKALASGQDPETIHTDCFVVSGSRVLEGVGRYVVVAVGTKSFHGRIMMGLRGDTENTPLQLKLNDLAELIAKVGSAVGLALFIALMIRFFVQLGTGVPQRNANEKGIAFVNILIIAVTLIVVAVPEGLPLAVTLALAFATKRMTYENLLVRILGSCETMANASVICTDKTGTLTQNKMTVVAGSVGIHAKFVRLLDENASRSNAHDNEKSTSENEKSQSPQKDFSIDLSQLSNVLSPALRTVFNEAIAVNSTAFQDQDPEDHTKTIFVGSKTETALLQFAKDLGFRDFKETRDAADVVQMIPFSSERKAMGVVIKVPNGRYRAYFKGASEILARKSTQHVVVRKDGRFSDPEELETEPIDEDGRENIRRTIIFYANQTLRTIALCYRDLESWPPRGMALNENGDIPFEDLAKDLTLIGITGIEDPLREGVREAVIKCHRAGVTVKMCTGDNVLTARSIATQCGIFTKGGIIMEGPVFRKLSQSEMVEIVPRLQVLARSSPEDKKILVETLKMIGEVVGVTGDGTNDGPALKTAHVGFSMGISGTEVAKEASDIILMDDNFASIVKAIMWGRCVNDAVRKFLQFQISTNVTAVVITFVTAVASVEESSVLSAVQLLWINIIMDTFAALALATDPATEELLDRKPDKKTAPLFTVEMYKMILMQSIYQIIVILIFHFRGIDILGFEHTSHNETVVQTLVFNAFVFAQIFNSVNCRRLDSRLNIFEGILKNHLFMAITFIEIAVQILIVFVGGAAFQVTRMGGREWGISLALGVVSIPWGVVIRLMPTKPFEKFFKLVRLIREPEVLPVVKPDAEGWSGAINLVRDNLSTFSNIRGGRLRSSSFVIKSRNARLSQDEHMRISSVLTMAPTLIIGAVAAGQAYLAPGSLSDPAHADPSRSSAALWEGKLQIHPDTSPDDPVYQQFAGKENMA</sequence>
<name>A0A409VTR7_9AGAR</name>
<dbReference type="FunFam" id="3.40.1110.10:FF:000031">
    <property type="entry name" value="Calcium-transporting ATPase"/>
    <property type="match status" value="1"/>
</dbReference>
<dbReference type="NCBIfam" id="TIGR01517">
    <property type="entry name" value="ATPase-IIB_Ca"/>
    <property type="match status" value="1"/>
</dbReference>
<dbReference type="InterPro" id="IPR059000">
    <property type="entry name" value="ATPase_P-type_domA"/>
</dbReference>
<dbReference type="OrthoDB" id="3352408at2759"/>
<comment type="caution">
    <text evidence="22">The sequence shown here is derived from an EMBL/GenBank/DDBJ whole genome shotgun (WGS) entry which is preliminary data.</text>
</comment>
<evidence type="ECO:0000256" key="16">
    <source>
        <dbReference type="ARBA" id="ARBA00048694"/>
    </source>
</evidence>
<keyword evidence="3" id="KW-0926">Vacuole</keyword>
<dbReference type="FunCoup" id="A0A409VTR7">
    <property type="interactions" value="335"/>
</dbReference>
<comment type="similarity">
    <text evidence="15 17">Belongs to the cation transport ATPase (P-type) (TC 3.A.3) family.</text>
</comment>
<feature type="compositionally biased region" description="Basic and acidic residues" evidence="18">
    <location>
        <begin position="264"/>
        <end position="276"/>
    </location>
</feature>
<keyword evidence="4 17" id="KW-0109">Calcium transport</keyword>
<dbReference type="SFLD" id="SFLDG00002">
    <property type="entry name" value="C1.7:_P-type_atpase_like"/>
    <property type="match status" value="1"/>
</dbReference>
<dbReference type="Gene3D" id="1.20.1110.10">
    <property type="entry name" value="Calcium-transporting ATPase, transmembrane domain"/>
    <property type="match status" value="1"/>
</dbReference>
<dbReference type="Pfam" id="PF00690">
    <property type="entry name" value="Cation_ATPase_N"/>
    <property type="match status" value="1"/>
</dbReference>
<keyword evidence="9 17" id="KW-0067">ATP-binding</keyword>
<feature type="transmembrane region" description="Helical" evidence="17">
    <location>
        <begin position="1096"/>
        <end position="1115"/>
    </location>
</feature>
<dbReference type="InterPro" id="IPR023298">
    <property type="entry name" value="ATPase_P-typ_TM_dom_sf"/>
</dbReference>
<evidence type="ECO:0000256" key="14">
    <source>
        <dbReference type="ARBA" id="ARBA00023136"/>
    </source>
</evidence>
<evidence type="ECO:0000256" key="1">
    <source>
        <dbReference type="ARBA" id="ARBA00004128"/>
    </source>
</evidence>
<evidence type="ECO:0000256" key="15">
    <source>
        <dbReference type="ARBA" id="ARBA00038148"/>
    </source>
</evidence>
<dbReference type="InterPro" id="IPR036412">
    <property type="entry name" value="HAD-like_sf"/>
</dbReference>
<feature type="compositionally biased region" description="Low complexity" evidence="18">
    <location>
        <begin position="57"/>
        <end position="77"/>
    </location>
</feature>
<dbReference type="SUPFAM" id="SSF56784">
    <property type="entry name" value="HAD-like"/>
    <property type="match status" value="1"/>
</dbReference>
<dbReference type="InterPro" id="IPR018303">
    <property type="entry name" value="ATPase_P-typ_P_site"/>
</dbReference>
<evidence type="ECO:0000256" key="13">
    <source>
        <dbReference type="ARBA" id="ARBA00023065"/>
    </source>
</evidence>
<dbReference type="InterPro" id="IPR006408">
    <property type="entry name" value="P-type_ATPase_IIB"/>
</dbReference>
<dbReference type="GO" id="GO:0046872">
    <property type="term" value="F:metal ion binding"/>
    <property type="evidence" value="ECO:0007669"/>
    <property type="project" value="UniProtKB-KW"/>
</dbReference>
<comment type="caution">
    <text evidence="17">Lacks conserved residue(s) required for the propagation of feature annotation.</text>
</comment>
<evidence type="ECO:0000256" key="10">
    <source>
        <dbReference type="ARBA" id="ARBA00022842"/>
    </source>
</evidence>
<evidence type="ECO:0000256" key="5">
    <source>
        <dbReference type="ARBA" id="ARBA00022692"/>
    </source>
</evidence>
<keyword evidence="23" id="KW-1185">Reference proteome</keyword>
<dbReference type="Pfam" id="PF00689">
    <property type="entry name" value="Cation_ATPase_C"/>
    <property type="match status" value="1"/>
</dbReference>
<dbReference type="GO" id="GO:0006874">
    <property type="term" value="P:intracellular calcium ion homeostasis"/>
    <property type="evidence" value="ECO:0007669"/>
    <property type="project" value="TreeGrafter"/>
</dbReference>
<feature type="compositionally biased region" description="Low complexity" evidence="18">
    <location>
        <begin position="22"/>
        <end position="48"/>
    </location>
</feature>
<feature type="domain" description="Cation-transporting P-type ATPase C-terminal" evidence="20">
    <location>
        <begin position="1088"/>
        <end position="1263"/>
    </location>
</feature>
<keyword evidence="6" id="KW-0479">Metal-binding</keyword>
<evidence type="ECO:0000259" key="20">
    <source>
        <dbReference type="Pfam" id="PF00689"/>
    </source>
</evidence>
<feature type="region of interest" description="Disordered" evidence="18">
    <location>
        <begin position="1"/>
        <end position="201"/>
    </location>
</feature>
<feature type="transmembrane region" description="Helical" evidence="17">
    <location>
        <begin position="1172"/>
        <end position="1191"/>
    </location>
</feature>
<dbReference type="InterPro" id="IPR023299">
    <property type="entry name" value="ATPase_P-typ_cyto_dom_N"/>
</dbReference>
<feature type="region of interest" description="Disordered" evidence="18">
    <location>
        <begin position="683"/>
        <end position="703"/>
    </location>
</feature>
<evidence type="ECO:0000313" key="22">
    <source>
        <dbReference type="EMBL" id="PPQ69690.1"/>
    </source>
</evidence>
<gene>
    <name evidence="22" type="ORF">CVT26_001649</name>
</gene>
<dbReference type="PRINTS" id="PR00119">
    <property type="entry name" value="CATATPASE"/>
</dbReference>
<dbReference type="SUPFAM" id="SSF81653">
    <property type="entry name" value="Calcium ATPase, transduction domain A"/>
    <property type="match status" value="1"/>
</dbReference>
<dbReference type="STRING" id="231916.A0A409VTR7"/>
<keyword evidence="12 17" id="KW-1133">Transmembrane helix</keyword>
<feature type="transmembrane region" description="Helical" evidence="17">
    <location>
        <begin position="1066"/>
        <end position="1084"/>
    </location>
</feature>
<dbReference type="SUPFAM" id="SSF81660">
    <property type="entry name" value="Metal cation-transporting ATPase, ATP-binding domain N"/>
    <property type="match status" value="1"/>
</dbReference>
<dbReference type="NCBIfam" id="TIGR01494">
    <property type="entry name" value="ATPase_P-type"/>
    <property type="match status" value="2"/>
</dbReference>
<evidence type="ECO:0000256" key="12">
    <source>
        <dbReference type="ARBA" id="ARBA00022989"/>
    </source>
</evidence>
<dbReference type="Gene3D" id="3.40.50.1000">
    <property type="entry name" value="HAD superfamily/HAD-like"/>
    <property type="match status" value="1"/>
</dbReference>
<dbReference type="Pfam" id="PF00122">
    <property type="entry name" value="E1-E2_ATPase"/>
    <property type="match status" value="1"/>
</dbReference>
<dbReference type="InterPro" id="IPR001757">
    <property type="entry name" value="P_typ_ATPase"/>
</dbReference>
<evidence type="ECO:0000256" key="4">
    <source>
        <dbReference type="ARBA" id="ARBA00022568"/>
    </source>
</evidence>
<evidence type="ECO:0000256" key="8">
    <source>
        <dbReference type="ARBA" id="ARBA00022837"/>
    </source>
</evidence>
<comment type="catalytic activity">
    <reaction evidence="16 17">
        <text>Ca(2+)(in) + ATP + H2O = Ca(2+)(out) + ADP + phosphate + H(+)</text>
        <dbReference type="Rhea" id="RHEA:18105"/>
        <dbReference type="ChEBI" id="CHEBI:15377"/>
        <dbReference type="ChEBI" id="CHEBI:15378"/>
        <dbReference type="ChEBI" id="CHEBI:29108"/>
        <dbReference type="ChEBI" id="CHEBI:30616"/>
        <dbReference type="ChEBI" id="CHEBI:43474"/>
        <dbReference type="ChEBI" id="CHEBI:456216"/>
        <dbReference type="EC" id="7.2.2.10"/>
    </reaction>
</comment>
<comment type="subcellular location">
    <subcellularLocation>
        <location evidence="17">Membrane</location>
        <topology evidence="17">Multi-pass membrane protein</topology>
    </subcellularLocation>
    <subcellularLocation>
        <location evidence="1">Vacuole membrane</location>
        <topology evidence="1">Multi-pass membrane protein</topology>
    </subcellularLocation>
</comment>
<dbReference type="InterPro" id="IPR044492">
    <property type="entry name" value="P_typ_ATPase_HD_dom"/>
</dbReference>
<evidence type="ECO:0000256" key="11">
    <source>
        <dbReference type="ARBA" id="ARBA00022967"/>
    </source>
</evidence>
<dbReference type="GO" id="GO:0005388">
    <property type="term" value="F:P-type calcium transporter activity"/>
    <property type="evidence" value="ECO:0007669"/>
    <property type="project" value="UniProtKB-EC"/>
</dbReference>
<dbReference type="EC" id="7.2.2.10" evidence="17"/>
<dbReference type="PROSITE" id="PS00154">
    <property type="entry name" value="ATPASE_E1_E2"/>
    <property type="match status" value="1"/>
</dbReference>
<protein>
    <recommendedName>
        <fullName evidence="17">Calcium-transporting ATPase</fullName>
        <ecNumber evidence="17">7.2.2.10</ecNumber>
    </recommendedName>
</protein>
<feature type="transmembrane region" description="Helical" evidence="17">
    <location>
        <begin position="340"/>
        <end position="357"/>
    </location>
</feature>
<feature type="compositionally biased region" description="Basic and acidic residues" evidence="18">
    <location>
        <begin position="154"/>
        <end position="183"/>
    </location>
</feature>
<evidence type="ECO:0000256" key="9">
    <source>
        <dbReference type="ARBA" id="ARBA00022840"/>
    </source>
</evidence>
<dbReference type="SFLD" id="SFLDF00027">
    <property type="entry name" value="p-type_atpase"/>
    <property type="match status" value="1"/>
</dbReference>
<organism evidence="22 23">
    <name type="scientific">Gymnopilus dilepis</name>
    <dbReference type="NCBI Taxonomy" id="231916"/>
    <lineage>
        <taxon>Eukaryota</taxon>
        <taxon>Fungi</taxon>
        <taxon>Dikarya</taxon>
        <taxon>Basidiomycota</taxon>
        <taxon>Agaricomycotina</taxon>
        <taxon>Agaricomycetes</taxon>
        <taxon>Agaricomycetidae</taxon>
        <taxon>Agaricales</taxon>
        <taxon>Agaricineae</taxon>
        <taxon>Hymenogastraceae</taxon>
        <taxon>Gymnopilus</taxon>
    </lineage>
</organism>
<dbReference type="FunFam" id="3.40.50.1000:FF:000018">
    <property type="entry name" value="Calcium-transporting ATPase"/>
    <property type="match status" value="1"/>
</dbReference>
<keyword evidence="7 17" id="KW-0547">Nucleotide-binding</keyword>
<dbReference type="InterPro" id="IPR006068">
    <property type="entry name" value="ATPase_P-typ_cation-transptr_C"/>
</dbReference>
<dbReference type="Proteomes" id="UP000284706">
    <property type="component" value="Unassembled WGS sequence"/>
</dbReference>
<dbReference type="GO" id="GO:0016887">
    <property type="term" value="F:ATP hydrolysis activity"/>
    <property type="evidence" value="ECO:0007669"/>
    <property type="project" value="InterPro"/>
</dbReference>
<dbReference type="InterPro" id="IPR023214">
    <property type="entry name" value="HAD_sf"/>
</dbReference>
<dbReference type="PRINTS" id="PR00120">
    <property type="entry name" value="HATPASE"/>
</dbReference>
<dbReference type="PANTHER" id="PTHR24093:SF369">
    <property type="entry name" value="CALCIUM-TRANSPORTING ATPASE"/>
    <property type="match status" value="1"/>
</dbReference>
<evidence type="ECO:0000256" key="7">
    <source>
        <dbReference type="ARBA" id="ARBA00022741"/>
    </source>
</evidence>
<feature type="transmembrane region" description="Helical" evidence="17">
    <location>
        <begin position="1246"/>
        <end position="1264"/>
    </location>
</feature>
<evidence type="ECO:0000256" key="2">
    <source>
        <dbReference type="ARBA" id="ARBA00022448"/>
    </source>
</evidence>
<feature type="transmembrane region" description="Helical" evidence="17">
    <location>
        <begin position="1339"/>
        <end position="1361"/>
    </location>
</feature>
<accession>A0A409VTR7</accession>
<feature type="transmembrane region" description="Helical" evidence="17">
    <location>
        <begin position="592"/>
        <end position="620"/>
    </location>
</feature>
<feature type="transmembrane region" description="Helical" evidence="17">
    <location>
        <begin position="377"/>
        <end position="395"/>
    </location>
</feature>
<evidence type="ECO:0000256" key="17">
    <source>
        <dbReference type="RuleBase" id="RU361146"/>
    </source>
</evidence>
<dbReference type="Gene3D" id="2.70.150.10">
    <property type="entry name" value="Calcium-transporting ATPase, cytoplasmic transduction domain A"/>
    <property type="match status" value="1"/>
</dbReference>
<dbReference type="Pfam" id="PF13246">
    <property type="entry name" value="Cation_ATPase"/>
    <property type="match status" value="1"/>
</dbReference>
<dbReference type="InterPro" id="IPR004014">
    <property type="entry name" value="ATPase_P-typ_cation-transptr_N"/>
</dbReference>
<dbReference type="Gene3D" id="3.40.1110.10">
    <property type="entry name" value="Calcium-transporting ATPase, cytoplasmic domain N"/>
    <property type="match status" value="1"/>
</dbReference>
<dbReference type="CDD" id="cd02081">
    <property type="entry name" value="P-type_ATPase_Ca_PMCA-like"/>
    <property type="match status" value="1"/>
</dbReference>
<dbReference type="PANTHER" id="PTHR24093">
    <property type="entry name" value="CATION TRANSPORTING ATPASE"/>
    <property type="match status" value="1"/>
</dbReference>